<dbReference type="Pfam" id="PF11454">
    <property type="entry name" value="DUF3016"/>
    <property type="match status" value="1"/>
</dbReference>
<dbReference type="RefSeq" id="WP_219763382.1">
    <property type="nucleotide sequence ID" value="NZ_JAHYBZ010000004.1"/>
</dbReference>
<proteinExistence type="predicted"/>
<gene>
    <name evidence="2" type="ORF">KPL78_13010</name>
</gene>
<keyword evidence="3" id="KW-1185">Reference proteome</keyword>
<comment type="caution">
    <text evidence="2">The sequence shown here is derived from an EMBL/GenBank/DDBJ whole genome shotgun (WGS) entry which is preliminary data.</text>
</comment>
<feature type="signal peptide" evidence="1">
    <location>
        <begin position="1"/>
        <end position="23"/>
    </location>
</feature>
<evidence type="ECO:0000313" key="2">
    <source>
        <dbReference type="EMBL" id="MBW6398777.1"/>
    </source>
</evidence>
<reference evidence="2 3" key="1">
    <citation type="submission" date="2021-07" db="EMBL/GenBank/DDBJ databases">
        <authorList>
            <person name="So Y."/>
        </authorList>
    </citation>
    <scope>NUCLEOTIDE SEQUENCE [LARGE SCALE GENOMIC DNA]</scope>
    <source>
        <strain evidence="2 3">HJA6</strain>
    </source>
</reference>
<evidence type="ECO:0000256" key="1">
    <source>
        <dbReference type="SAM" id="SignalP"/>
    </source>
</evidence>
<evidence type="ECO:0000313" key="3">
    <source>
        <dbReference type="Proteomes" id="UP001196565"/>
    </source>
</evidence>
<sequence>MRSLSLFAASTIAGLVAAAPAMAGVDITFVNPRGFTDAGLYRVGRVDENAPALTGLRRIFERSGRGLPPGQDLKIEVLDVDLAGFFPPWRGTRPPIRVMEPTTWPRITLRYTLTQNGRVIGSDDAVLTDMTYLRRPAVARSTDPLRFEEPMIADWFAVRFGVTRRPAAR</sequence>
<organism evidence="2 3">
    <name type="scientific">Roseomonas alba</name>
    <dbReference type="NCBI Taxonomy" id="2846776"/>
    <lineage>
        <taxon>Bacteria</taxon>
        <taxon>Pseudomonadati</taxon>
        <taxon>Pseudomonadota</taxon>
        <taxon>Alphaproteobacteria</taxon>
        <taxon>Acetobacterales</taxon>
        <taxon>Roseomonadaceae</taxon>
        <taxon>Roseomonas</taxon>
    </lineage>
</organism>
<keyword evidence="1" id="KW-0732">Signal</keyword>
<dbReference type="EMBL" id="JAHYBZ010000004">
    <property type="protein sequence ID" value="MBW6398777.1"/>
    <property type="molecule type" value="Genomic_DNA"/>
</dbReference>
<accession>A0ABS7AAH6</accession>
<protein>
    <submittedName>
        <fullName evidence="2">DUF3016 domain-containing protein</fullName>
    </submittedName>
</protein>
<feature type="chain" id="PRO_5045364810" evidence="1">
    <location>
        <begin position="24"/>
        <end position="169"/>
    </location>
</feature>
<dbReference type="InterPro" id="IPR021557">
    <property type="entry name" value="DUF3016"/>
</dbReference>
<name>A0ABS7AAH6_9PROT</name>
<dbReference type="Proteomes" id="UP001196565">
    <property type="component" value="Unassembled WGS sequence"/>
</dbReference>